<name>A0AAW5VF36_9LEPT</name>
<feature type="transmembrane region" description="Helical" evidence="5">
    <location>
        <begin position="124"/>
        <end position="144"/>
    </location>
</feature>
<evidence type="ECO:0000256" key="2">
    <source>
        <dbReference type="ARBA" id="ARBA00022692"/>
    </source>
</evidence>
<keyword evidence="5" id="KW-0813">Transport</keyword>
<feature type="transmembrane region" description="Helical" evidence="5">
    <location>
        <begin position="209"/>
        <end position="226"/>
    </location>
</feature>
<keyword evidence="2 5" id="KW-0812">Transmembrane</keyword>
<dbReference type="AlphaFoldDB" id="A0AAW5VF36"/>
<accession>A0AAW5VF36</accession>
<proteinExistence type="inferred from homology"/>
<evidence type="ECO:0000313" key="6">
    <source>
        <dbReference type="EMBL" id="MCW7527605.1"/>
    </source>
</evidence>
<dbReference type="EMBL" id="JAMQPM010000007">
    <property type="protein sequence ID" value="MCW7527605.1"/>
    <property type="molecule type" value="Genomic_DNA"/>
</dbReference>
<feature type="transmembrane region" description="Helical" evidence="5">
    <location>
        <begin position="91"/>
        <end position="112"/>
    </location>
</feature>
<feature type="transmembrane region" description="Helical" evidence="5">
    <location>
        <begin position="35"/>
        <end position="54"/>
    </location>
</feature>
<keyword evidence="4 5" id="KW-0472">Membrane</keyword>
<dbReference type="Pfam" id="PF00902">
    <property type="entry name" value="TatC"/>
    <property type="match status" value="1"/>
</dbReference>
<dbReference type="InterPro" id="IPR002033">
    <property type="entry name" value="TatC"/>
</dbReference>
<evidence type="ECO:0000256" key="4">
    <source>
        <dbReference type="ARBA" id="ARBA00023136"/>
    </source>
</evidence>
<organism evidence="7 8">
    <name type="scientific">Leptospira soteropolitanensis</name>
    <dbReference type="NCBI Taxonomy" id="2950025"/>
    <lineage>
        <taxon>Bacteria</taxon>
        <taxon>Pseudomonadati</taxon>
        <taxon>Spirochaetota</taxon>
        <taxon>Spirochaetia</taxon>
        <taxon>Leptospirales</taxon>
        <taxon>Leptospiraceae</taxon>
        <taxon>Leptospira</taxon>
    </lineage>
</organism>
<keyword evidence="5" id="KW-1003">Cell membrane</keyword>
<comment type="subcellular location">
    <subcellularLocation>
        <location evidence="5">Cell membrane</location>
        <topology evidence="5">Multi-pass membrane protein</topology>
    </subcellularLocation>
    <subcellularLocation>
        <location evidence="1">Membrane</location>
        <topology evidence="1">Multi-pass membrane protein</topology>
    </subcellularLocation>
</comment>
<evidence type="ECO:0000256" key="3">
    <source>
        <dbReference type="ARBA" id="ARBA00022989"/>
    </source>
</evidence>
<keyword evidence="5" id="KW-0653">Protein transport</keyword>
<comment type="function">
    <text evidence="5">Part of the twin-arginine translocation (Tat) system that transports large folded proteins containing a characteristic twin-arginine motif in their signal peptide across membranes.</text>
</comment>
<dbReference type="PRINTS" id="PR01840">
    <property type="entry name" value="TATCFAMILY"/>
</dbReference>
<feature type="transmembrane region" description="Helical" evidence="5">
    <location>
        <begin position="173"/>
        <end position="197"/>
    </location>
</feature>
<dbReference type="GO" id="GO:0065002">
    <property type="term" value="P:intracellular protein transmembrane transport"/>
    <property type="evidence" value="ECO:0007669"/>
    <property type="project" value="TreeGrafter"/>
</dbReference>
<feature type="transmembrane region" description="Helical" evidence="5">
    <location>
        <begin position="232"/>
        <end position="253"/>
    </location>
</feature>
<protein>
    <recommendedName>
        <fullName evidence="5">Sec-independent protein translocase protein TatC</fullName>
    </recommendedName>
</protein>
<dbReference type="InterPro" id="IPR019820">
    <property type="entry name" value="Sec-indep_translocase_CS"/>
</dbReference>
<dbReference type="Proteomes" id="UP001208540">
    <property type="component" value="Unassembled WGS sequence"/>
</dbReference>
<dbReference type="NCBIfam" id="TIGR00945">
    <property type="entry name" value="tatC"/>
    <property type="match status" value="1"/>
</dbReference>
<dbReference type="GO" id="GO:0043953">
    <property type="term" value="P:protein transport by the Tat complex"/>
    <property type="evidence" value="ECO:0007669"/>
    <property type="project" value="UniProtKB-UniRule"/>
</dbReference>
<comment type="subunit">
    <text evidence="5">Forms a complex with TatA.</text>
</comment>
<keyword evidence="3 5" id="KW-1133">Transmembrane helix</keyword>
<sequence length="259" mass="29714">MAGKKRTVLPLPEGSETREKYMSLGDHLEELRQRLIYSILVVSIFMVATLYFGSEIHTFLIQPYKSVLGPDAHFFQIQLMAPFLIYLKTSFILSVLVSLPFLLYILWGFIAPAVDPRTEKWGKFIILFSTLLFWSGLALCWFTVFENFLRVFLVILRPDGVDPYLPIDEYYDLFFNLHLVFGASFQLPIVLILLGRIGILSSRFLISRWREAVLIIAVVSAVLSPGPDVFSMLMLLVPLSFLFFLSAIIMKVLETTDRK</sequence>
<dbReference type="GO" id="GO:0033281">
    <property type="term" value="C:TAT protein transport complex"/>
    <property type="evidence" value="ECO:0007669"/>
    <property type="project" value="UniProtKB-UniRule"/>
</dbReference>
<keyword evidence="9" id="KW-1185">Reference proteome</keyword>
<dbReference type="PANTHER" id="PTHR30371">
    <property type="entry name" value="SEC-INDEPENDENT PROTEIN TRANSLOCASE PROTEIN TATC"/>
    <property type="match status" value="1"/>
</dbReference>
<dbReference type="Proteomes" id="UP001208912">
    <property type="component" value="Unassembled WGS sequence"/>
</dbReference>
<dbReference type="HAMAP" id="MF_00902">
    <property type="entry name" value="TatC"/>
    <property type="match status" value="1"/>
</dbReference>
<gene>
    <name evidence="5 7" type="primary">tatC</name>
    <name evidence="6" type="ORF">ND861_14705</name>
    <name evidence="7" type="ORF">ND862_14655</name>
</gene>
<dbReference type="EMBL" id="JAMQPL010000007">
    <property type="protein sequence ID" value="MCW7531459.1"/>
    <property type="molecule type" value="Genomic_DNA"/>
</dbReference>
<evidence type="ECO:0000256" key="1">
    <source>
        <dbReference type="ARBA" id="ARBA00004141"/>
    </source>
</evidence>
<keyword evidence="5" id="KW-0811">Translocation</keyword>
<comment type="caution">
    <text evidence="7">The sequence shown here is derived from an EMBL/GenBank/DDBJ whole genome shotgun (WGS) entry which is preliminary data.</text>
</comment>
<dbReference type="PROSITE" id="PS01218">
    <property type="entry name" value="TATC"/>
    <property type="match status" value="1"/>
</dbReference>
<evidence type="ECO:0000313" key="7">
    <source>
        <dbReference type="EMBL" id="MCW7531459.1"/>
    </source>
</evidence>
<evidence type="ECO:0000313" key="8">
    <source>
        <dbReference type="Proteomes" id="UP001208540"/>
    </source>
</evidence>
<dbReference type="PANTHER" id="PTHR30371:SF0">
    <property type="entry name" value="SEC-INDEPENDENT PROTEIN TRANSLOCASE PROTEIN TATC, CHLOROPLASTIC-RELATED"/>
    <property type="match status" value="1"/>
</dbReference>
<comment type="similarity">
    <text evidence="5">Belongs to the TatC family.</text>
</comment>
<evidence type="ECO:0000313" key="9">
    <source>
        <dbReference type="Proteomes" id="UP001208912"/>
    </source>
</evidence>
<dbReference type="GO" id="GO:0009977">
    <property type="term" value="F:proton motive force dependent protein transmembrane transporter activity"/>
    <property type="evidence" value="ECO:0007669"/>
    <property type="project" value="TreeGrafter"/>
</dbReference>
<reference evidence="7 9" key="1">
    <citation type="submission" date="2022-06" db="EMBL/GenBank/DDBJ databases">
        <title>Leptospira isolates from biofilms formed at urban environments.</title>
        <authorList>
            <person name="Ribeiro P.S."/>
            <person name="Sousa T."/>
            <person name="Carvalho N."/>
            <person name="Aburjaile F."/>
            <person name="Neves F."/>
            <person name="Oliveira D."/>
            <person name="Blanco L."/>
            <person name="Lima J."/>
            <person name="Costa F."/>
            <person name="Brenig B."/>
            <person name="Soares S."/>
            <person name="Ramos R."/>
            <person name="Goes-Neto A."/>
            <person name="Matiuzzi M."/>
            <person name="Azevedo V."/>
            <person name="Ristow P."/>
        </authorList>
    </citation>
    <scope>NUCLEOTIDE SEQUENCE</scope>
    <source>
        <strain evidence="6 9">VSF19</strain>
        <strain evidence="7">VSF20</strain>
    </source>
</reference>
<evidence type="ECO:0000256" key="5">
    <source>
        <dbReference type="HAMAP-Rule" id="MF_00902"/>
    </source>
</evidence>